<feature type="signal peptide" evidence="2">
    <location>
        <begin position="1"/>
        <end position="28"/>
    </location>
</feature>
<dbReference type="EMBL" id="JABEZU010000002">
    <property type="protein sequence ID" value="NOV97365.1"/>
    <property type="molecule type" value="Genomic_DNA"/>
</dbReference>
<sequence length="334" mass="34228">MLKQVVRLVLTGLVLSVALVAPSVGAVADTQCGPGEVPVPVTDSQGSVRIVCERADGGGPGTGTGGGGGGAPQCFLASAIPGYDGLEIPCVDDFFGVWNAGLQCYMSEFTGNIPKDSPIWEGNDDGYIVTCTLPDCVIFDRPFPGTCSGPAWSPDPPTVGPSPQELAERAVAAMTMKMGEVGSTPPSTEMKADSVGIVGVPIWLWVADPGQSTVGPITETASDGGLTVTAVGELDRIVWELADSSGEVYRTVECVGADAPGTPWSEEISDGGRASSPTCGFDASDNVRTGRLTLTGTAYWTVAWSGGGQEGTIDIDGLPRSASLEIGEVQVITQ</sequence>
<name>A0ABX2A3Q8_9MICO</name>
<feature type="chain" id="PRO_5047544402" evidence="2">
    <location>
        <begin position="29"/>
        <end position="334"/>
    </location>
</feature>
<dbReference type="Proteomes" id="UP000757540">
    <property type="component" value="Unassembled WGS sequence"/>
</dbReference>
<keyword evidence="4" id="KW-1185">Reference proteome</keyword>
<accession>A0ABX2A3Q8</accession>
<dbReference type="RefSeq" id="WP_171783583.1">
    <property type="nucleotide sequence ID" value="NZ_BAAAML010000006.1"/>
</dbReference>
<evidence type="ECO:0000256" key="2">
    <source>
        <dbReference type="SAM" id="SignalP"/>
    </source>
</evidence>
<keyword evidence="2" id="KW-0732">Signal</keyword>
<reference evidence="3 4" key="1">
    <citation type="submission" date="2020-05" db="EMBL/GenBank/DDBJ databases">
        <title>Genomic Encyclopedia of Type Strains, Phase III (KMG-III): the genomes of soil and plant-associated and newly described type strains.</title>
        <authorList>
            <person name="Whitman W."/>
        </authorList>
    </citation>
    <scope>NUCLEOTIDE SEQUENCE [LARGE SCALE GENOMIC DNA]</scope>
    <source>
        <strain evidence="3 4">KCTC 19046</strain>
    </source>
</reference>
<protein>
    <submittedName>
        <fullName evidence="3">Uncharacterized protein</fullName>
    </submittedName>
</protein>
<proteinExistence type="predicted"/>
<evidence type="ECO:0000313" key="3">
    <source>
        <dbReference type="EMBL" id="NOV97365.1"/>
    </source>
</evidence>
<organism evidence="3 4">
    <name type="scientific">Isoptericola halotolerans</name>
    <dbReference type="NCBI Taxonomy" id="300560"/>
    <lineage>
        <taxon>Bacteria</taxon>
        <taxon>Bacillati</taxon>
        <taxon>Actinomycetota</taxon>
        <taxon>Actinomycetes</taxon>
        <taxon>Micrococcales</taxon>
        <taxon>Promicromonosporaceae</taxon>
        <taxon>Isoptericola</taxon>
    </lineage>
</organism>
<evidence type="ECO:0000256" key="1">
    <source>
        <dbReference type="SAM" id="MobiDB-lite"/>
    </source>
</evidence>
<comment type="caution">
    <text evidence="3">The sequence shown here is derived from an EMBL/GenBank/DDBJ whole genome shotgun (WGS) entry which is preliminary data.</text>
</comment>
<gene>
    <name evidence="3" type="ORF">HDG69_001940</name>
</gene>
<evidence type="ECO:0000313" key="4">
    <source>
        <dbReference type="Proteomes" id="UP000757540"/>
    </source>
</evidence>
<feature type="region of interest" description="Disordered" evidence="1">
    <location>
        <begin position="260"/>
        <end position="280"/>
    </location>
</feature>